<sequence>MRLIRLLCGPFLIFAGAMHFVRPGFYRPMMPKWLPAHDPLIYASGVAEIAAGAALACPDPRIRRAGGVLAVLTLLGVFPANVEMALNADRFPGIPRPALYARLPFQLVFLAWVFAAMKPSKRL</sequence>
<dbReference type="PANTHER" id="PTHR36974:SF1">
    <property type="entry name" value="DOXX FAMILY MEMBRANE PROTEIN"/>
    <property type="match status" value="1"/>
</dbReference>
<dbReference type="AlphaFoldDB" id="A0A6J5ZU57"/>
<dbReference type="PANTHER" id="PTHR36974">
    <property type="entry name" value="MEMBRANE PROTEIN-RELATED"/>
    <property type="match status" value="1"/>
</dbReference>
<evidence type="ECO:0000256" key="1">
    <source>
        <dbReference type="SAM" id="Phobius"/>
    </source>
</evidence>
<feature type="transmembrane region" description="Helical" evidence="1">
    <location>
        <begin position="65"/>
        <end position="86"/>
    </location>
</feature>
<keyword evidence="1" id="KW-1133">Transmembrane helix</keyword>
<proteinExistence type="predicted"/>
<gene>
    <name evidence="2" type="ORF">UFOPK3547_00749</name>
</gene>
<protein>
    <submittedName>
        <fullName evidence="2">Unannotated protein</fullName>
    </submittedName>
</protein>
<organism evidence="2">
    <name type="scientific">freshwater metagenome</name>
    <dbReference type="NCBI Taxonomy" id="449393"/>
    <lineage>
        <taxon>unclassified sequences</taxon>
        <taxon>metagenomes</taxon>
        <taxon>ecological metagenomes</taxon>
    </lineage>
</organism>
<dbReference type="EMBL" id="CAESAN010000052">
    <property type="protein sequence ID" value="CAB4342953.1"/>
    <property type="molecule type" value="Genomic_DNA"/>
</dbReference>
<keyword evidence="1" id="KW-0472">Membrane</keyword>
<evidence type="ECO:0000313" key="2">
    <source>
        <dbReference type="EMBL" id="CAB4342953.1"/>
    </source>
</evidence>
<feature type="transmembrane region" description="Helical" evidence="1">
    <location>
        <begin position="98"/>
        <end position="117"/>
    </location>
</feature>
<keyword evidence="1" id="KW-0812">Transmembrane</keyword>
<accession>A0A6J5ZU57</accession>
<feature type="transmembrane region" description="Helical" evidence="1">
    <location>
        <begin position="39"/>
        <end position="58"/>
    </location>
</feature>
<reference evidence="2" key="1">
    <citation type="submission" date="2020-05" db="EMBL/GenBank/DDBJ databases">
        <authorList>
            <person name="Chiriac C."/>
            <person name="Salcher M."/>
            <person name="Ghai R."/>
            <person name="Kavagutti S V."/>
        </authorList>
    </citation>
    <scope>NUCLEOTIDE SEQUENCE</scope>
</reference>
<name>A0A6J5ZU57_9ZZZZ</name>